<name>A0A2I2KXG9_9ACTN</name>
<organism evidence="1 2">
    <name type="scientific">Frankia canadensis</name>
    <dbReference type="NCBI Taxonomy" id="1836972"/>
    <lineage>
        <taxon>Bacteria</taxon>
        <taxon>Bacillati</taxon>
        <taxon>Actinomycetota</taxon>
        <taxon>Actinomycetes</taxon>
        <taxon>Frankiales</taxon>
        <taxon>Frankiaceae</taxon>
        <taxon>Frankia</taxon>
    </lineage>
</organism>
<evidence type="ECO:0000313" key="2">
    <source>
        <dbReference type="Proteomes" id="UP000234331"/>
    </source>
</evidence>
<dbReference type="AlphaFoldDB" id="A0A2I2KXG9"/>
<dbReference type="Proteomes" id="UP000234331">
    <property type="component" value="Unassembled WGS sequence"/>
</dbReference>
<accession>A0A2I2KXG9</accession>
<dbReference type="EMBL" id="FZMO01000387">
    <property type="protein sequence ID" value="SNQ50365.1"/>
    <property type="molecule type" value="Genomic_DNA"/>
</dbReference>
<reference evidence="1 2" key="1">
    <citation type="submission" date="2017-06" db="EMBL/GenBank/DDBJ databases">
        <authorList>
            <person name="Kim H.J."/>
            <person name="Triplett B.A."/>
        </authorList>
    </citation>
    <scope>NUCLEOTIDE SEQUENCE [LARGE SCALE GENOMIC DNA]</scope>
    <source>
        <strain evidence="1">FRACA_ARgP5</strain>
    </source>
</reference>
<keyword evidence="2" id="KW-1185">Reference proteome</keyword>
<sequence length="74" mass="8339">MVDRDRAVWLENGGDADILRYGAYYVSLAGETPTSNKNKQVVRVPRANRLTPSSLRTLCEDDARLQLRRYGVNG</sequence>
<gene>
    <name evidence="1" type="ORF">FRACA_4470001</name>
</gene>
<protein>
    <submittedName>
        <fullName evidence="1">Uncharacterized protein</fullName>
    </submittedName>
</protein>
<proteinExistence type="predicted"/>
<evidence type="ECO:0000313" key="1">
    <source>
        <dbReference type="EMBL" id="SNQ50365.1"/>
    </source>
</evidence>